<dbReference type="AlphaFoldDB" id="A0A8S1F375"/>
<reference evidence="3 4" key="1">
    <citation type="submission" date="2020-04" db="EMBL/GenBank/DDBJ databases">
        <authorList>
            <person name="Laetsch R D."/>
            <person name="Stevens L."/>
            <person name="Kumar S."/>
            <person name="Blaxter L. M."/>
        </authorList>
    </citation>
    <scope>NUCLEOTIDE SEQUENCE [LARGE SCALE GENOMIC DNA]</scope>
</reference>
<organism evidence="3 4">
    <name type="scientific">Caenorhabditis bovis</name>
    <dbReference type="NCBI Taxonomy" id="2654633"/>
    <lineage>
        <taxon>Eukaryota</taxon>
        <taxon>Metazoa</taxon>
        <taxon>Ecdysozoa</taxon>
        <taxon>Nematoda</taxon>
        <taxon>Chromadorea</taxon>
        <taxon>Rhabditida</taxon>
        <taxon>Rhabditina</taxon>
        <taxon>Rhabditomorpha</taxon>
        <taxon>Rhabditoidea</taxon>
        <taxon>Rhabditidae</taxon>
        <taxon>Peloderinae</taxon>
        <taxon>Caenorhabditis</taxon>
    </lineage>
</organism>
<dbReference type="OrthoDB" id="5785953at2759"/>
<dbReference type="EMBL" id="CADEPM010000004">
    <property type="protein sequence ID" value="CAB3405002.1"/>
    <property type="molecule type" value="Genomic_DNA"/>
</dbReference>
<evidence type="ECO:0000256" key="1">
    <source>
        <dbReference type="SAM" id="MobiDB-lite"/>
    </source>
</evidence>
<keyword evidence="2" id="KW-0812">Transmembrane</keyword>
<proteinExistence type="predicted"/>
<keyword evidence="2" id="KW-0472">Membrane</keyword>
<comment type="caution">
    <text evidence="3">The sequence shown here is derived from an EMBL/GenBank/DDBJ whole genome shotgun (WGS) entry which is preliminary data.</text>
</comment>
<feature type="transmembrane region" description="Helical" evidence="2">
    <location>
        <begin position="6"/>
        <end position="27"/>
    </location>
</feature>
<feature type="compositionally biased region" description="Polar residues" evidence="1">
    <location>
        <begin position="209"/>
        <end position="225"/>
    </location>
</feature>
<sequence>MVNEFLNYATFPYFITLFVSFLIEFSLKNRYLKVFPLLICFCHKKKDKKTPEVVKLSGEDETQVDHVGQLADDFLANVHLLTPTLPGGCTDDNAAKEAMMRHRTNQYFPQLEIQKEMILNKTTSSELHALLDKLPPHPPQRFRAKIDKNIEKIAREREEKYKNLHVSWHNVGLVYIVRGSDPARAKDDGVSDTIDSPSGKENDAANDGNGENLNSEIPMTGQTPARTPAKEKTESMKKKDAKATKSKKKIERTATATTFDKEDTKEKEKEKDEKEKEKEEKRNRKRNKEMQKPTVSQHTTQEEEPSNHKDKDGPTPLASKTPASNKVSRHDEPEPLVASTALNLPN</sequence>
<feature type="region of interest" description="Disordered" evidence="1">
    <location>
        <begin position="182"/>
        <end position="346"/>
    </location>
</feature>
<evidence type="ECO:0000313" key="4">
    <source>
        <dbReference type="Proteomes" id="UP000494206"/>
    </source>
</evidence>
<keyword evidence="4" id="KW-1185">Reference proteome</keyword>
<dbReference type="Proteomes" id="UP000494206">
    <property type="component" value="Unassembled WGS sequence"/>
</dbReference>
<feature type="compositionally biased region" description="Basic and acidic residues" evidence="1">
    <location>
        <begin position="259"/>
        <end position="282"/>
    </location>
</feature>
<evidence type="ECO:0000256" key="2">
    <source>
        <dbReference type="SAM" id="Phobius"/>
    </source>
</evidence>
<feature type="compositionally biased region" description="Basic and acidic residues" evidence="1">
    <location>
        <begin position="228"/>
        <end position="243"/>
    </location>
</feature>
<name>A0A8S1F375_9PELO</name>
<gene>
    <name evidence="3" type="ORF">CBOVIS_LOCUS7254</name>
</gene>
<accession>A0A8S1F375</accession>
<evidence type="ECO:0000313" key="3">
    <source>
        <dbReference type="EMBL" id="CAB3405002.1"/>
    </source>
</evidence>
<protein>
    <submittedName>
        <fullName evidence="3">Uncharacterized protein</fullName>
    </submittedName>
</protein>
<keyword evidence="2" id="KW-1133">Transmembrane helix</keyword>